<keyword evidence="3" id="KW-0067">ATP-binding</keyword>
<evidence type="ECO:0000256" key="2">
    <source>
        <dbReference type="ARBA" id="ARBA00022797"/>
    </source>
</evidence>
<feature type="domain" description="PAS" evidence="10">
    <location>
        <begin position="96"/>
        <end position="144"/>
    </location>
</feature>
<dbReference type="InterPro" id="IPR025944">
    <property type="entry name" value="Sigma_54_int_dom_CS"/>
</dbReference>
<dbReference type="PROSITE" id="PS00676">
    <property type="entry name" value="SIGMA54_INTERACT_2"/>
    <property type="match status" value="1"/>
</dbReference>
<evidence type="ECO:0000256" key="4">
    <source>
        <dbReference type="ARBA" id="ARBA00023015"/>
    </source>
</evidence>
<organism evidence="11 12">
    <name type="scientific">Aeribacillus alveayuensis</name>
    <dbReference type="NCBI Taxonomy" id="279215"/>
    <lineage>
        <taxon>Bacteria</taxon>
        <taxon>Bacillati</taxon>
        <taxon>Bacillota</taxon>
        <taxon>Bacilli</taxon>
        <taxon>Bacillales</taxon>
        <taxon>Bacillaceae</taxon>
        <taxon>Aeribacillus</taxon>
    </lineage>
</organism>
<evidence type="ECO:0000313" key="12">
    <source>
        <dbReference type="Proteomes" id="UP001225646"/>
    </source>
</evidence>
<comment type="caution">
    <text evidence="11">The sequence shown here is derived from an EMBL/GenBank/DDBJ whole genome shotgun (WGS) entry which is preliminary data.</text>
</comment>
<dbReference type="InterPro" id="IPR003593">
    <property type="entry name" value="AAA+_ATPase"/>
</dbReference>
<dbReference type="NCBIfam" id="TIGR00229">
    <property type="entry name" value="sensory_box"/>
    <property type="match status" value="1"/>
</dbReference>
<dbReference type="InterPro" id="IPR058031">
    <property type="entry name" value="AAA_lid_NorR"/>
</dbReference>
<dbReference type="InterPro" id="IPR009057">
    <property type="entry name" value="Homeodomain-like_sf"/>
</dbReference>
<feature type="coiled-coil region" evidence="8">
    <location>
        <begin position="199"/>
        <end position="240"/>
    </location>
</feature>
<gene>
    <name evidence="11" type="ORF">J2S06_002257</name>
</gene>
<dbReference type="Pfam" id="PF00158">
    <property type="entry name" value="Sigma54_activat"/>
    <property type="match status" value="1"/>
</dbReference>
<dbReference type="PROSITE" id="PS00675">
    <property type="entry name" value="SIGMA54_INTERACT_1"/>
    <property type="match status" value="1"/>
</dbReference>
<dbReference type="InterPro" id="IPR002078">
    <property type="entry name" value="Sigma_54_int"/>
</dbReference>
<dbReference type="Pfam" id="PF18024">
    <property type="entry name" value="HTH_50"/>
    <property type="match status" value="1"/>
</dbReference>
<dbReference type="SMART" id="SM00091">
    <property type="entry name" value="PAS"/>
    <property type="match status" value="2"/>
</dbReference>
<dbReference type="SUPFAM" id="SSF52540">
    <property type="entry name" value="P-loop containing nucleoside triphosphate hydrolases"/>
    <property type="match status" value="1"/>
</dbReference>
<evidence type="ECO:0000259" key="10">
    <source>
        <dbReference type="PROSITE" id="PS50112"/>
    </source>
</evidence>
<keyword evidence="6" id="KW-0804">Transcription</keyword>
<dbReference type="CDD" id="cd00130">
    <property type="entry name" value="PAS"/>
    <property type="match status" value="1"/>
</dbReference>
<dbReference type="InterPro" id="IPR035965">
    <property type="entry name" value="PAS-like_dom_sf"/>
</dbReference>
<evidence type="ECO:0000313" key="11">
    <source>
        <dbReference type="EMBL" id="MDQ0163179.1"/>
    </source>
</evidence>
<dbReference type="Gene3D" id="3.30.450.20">
    <property type="entry name" value="PAS domain"/>
    <property type="match status" value="1"/>
</dbReference>
<dbReference type="EMBL" id="JAUSTR010000011">
    <property type="protein sequence ID" value="MDQ0163179.1"/>
    <property type="molecule type" value="Genomic_DNA"/>
</dbReference>
<proteinExistence type="predicted"/>
<dbReference type="Proteomes" id="UP001225646">
    <property type="component" value="Unassembled WGS sequence"/>
</dbReference>
<dbReference type="SMART" id="SM00382">
    <property type="entry name" value="AAA"/>
    <property type="match status" value="1"/>
</dbReference>
<evidence type="ECO:0000259" key="9">
    <source>
        <dbReference type="PROSITE" id="PS50045"/>
    </source>
</evidence>
<dbReference type="Gene3D" id="1.10.8.60">
    <property type="match status" value="1"/>
</dbReference>
<protein>
    <recommendedName>
        <fullName evidence="7">HTH-type transcriptional regulatory protein TyrR</fullName>
    </recommendedName>
</protein>
<dbReference type="PROSITE" id="PS50112">
    <property type="entry name" value="PAS"/>
    <property type="match status" value="1"/>
</dbReference>
<evidence type="ECO:0000256" key="1">
    <source>
        <dbReference type="ARBA" id="ARBA00022741"/>
    </source>
</evidence>
<dbReference type="PANTHER" id="PTHR32071">
    <property type="entry name" value="TRANSCRIPTIONAL REGULATORY PROTEIN"/>
    <property type="match status" value="1"/>
</dbReference>
<keyword evidence="5" id="KW-0238">DNA-binding</keyword>
<dbReference type="PANTHER" id="PTHR32071:SF57">
    <property type="entry name" value="C4-DICARBOXYLATE TRANSPORT TRANSCRIPTIONAL REGULATORY PROTEIN DCTD"/>
    <property type="match status" value="1"/>
</dbReference>
<dbReference type="SUPFAM" id="SSF55785">
    <property type="entry name" value="PYP-like sensor domain (PAS domain)"/>
    <property type="match status" value="1"/>
</dbReference>
<dbReference type="Pfam" id="PF13426">
    <property type="entry name" value="PAS_9"/>
    <property type="match status" value="1"/>
</dbReference>
<evidence type="ECO:0000256" key="3">
    <source>
        <dbReference type="ARBA" id="ARBA00022840"/>
    </source>
</evidence>
<dbReference type="InterPro" id="IPR000014">
    <property type="entry name" value="PAS"/>
</dbReference>
<dbReference type="InterPro" id="IPR025662">
    <property type="entry name" value="Sigma_54_int_dom_ATP-bd_1"/>
</dbReference>
<dbReference type="Pfam" id="PF25601">
    <property type="entry name" value="AAA_lid_14"/>
    <property type="match status" value="1"/>
</dbReference>
<accession>A0ABT9VQD3</accession>
<keyword evidence="8" id="KW-0175">Coiled coil</keyword>
<dbReference type="InterPro" id="IPR030828">
    <property type="entry name" value="HTH_TyrR"/>
</dbReference>
<keyword evidence="2" id="KW-0058">Aromatic hydrocarbons catabolism</keyword>
<dbReference type="RefSeq" id="WP_419152346.1">
    <property type="nucleotide sequence ID" value="NZ_JAUSTR010000011.1"/>
</dbReference>
<evidence type="ECO:0000256" key="5">
    <source>
        <dbReference type="ARBA" id="ARBA00023125"/>
    </source>
</evidence>
<reference evidence="11 12" key="1">
    <citation type="submission" date="2023-07" db="EMBL/GenBank/DDBJ databases">
        <title>Genomic Encyclopedia of Type Strains, Phase IV (KMG-IV): sequencing the most valuable type-strain genomes for metagenomic binning, comparative biology and taxonomic classification.</title>
        <authorList>
            <person name="Goeker M."/>
        </authorList>
    </citation>
    <scope>NUCLEOTIDE SEQUENCE [LARGE SCALE GENOMIC DNA]</scope>
    <source>
        <strain evidence="11 12">DSM 19092</strain>
    </source>
</reference>
<keyword evidence="12" id="KW-1185">Reference proteome</keyword>
<dbReference type="SUPFAM" id="SSF46689">
    <property type="entry name" value="Homeodomain-like"/>
    <property type="match status" value="1"/>
</dbReference>
<keyword evidence="1" id="KW-0547">Nucleotide-binding</keyword>
<evidence type="ECO:0000256" key="6">
    <source>
        <dbReference type="ARBA" id="ARBA00023163"/>
    </source>
</evidence>
<keyword evidence="4" id="KW-0805">Transcription regulation</keyword>
<evidence type="ECO:0000256" key="7">
    <source>
        <dbReference type="ARBA" id="ARBA00029500"/>
    </source>
</evidence>
<dbReference type="Gene3D" id="1.10.10.60">
    <property type="entry name" value="Homeodomain-like"/>
    <property type="match status" value="1"/>
</dbReference>
<dbReference type="CDD" id="cd00009">
    <property type="entry name" value="AAA"/>
    <property type="match status" value="1"/>
</dbReference>
<dbReference type="PROSITE" id="PS00688">
    <property type="entry name" value="SIGMA54_INTERACT_3"/>
    <property type="match status" value="1"/>
</dbReference>
<name>A0ABT9VQD3_9BACI</name>
<evidence type="ECO:0000256" key="8">
    <source>
        <dbReference type="SAM" id="Coils"/>
    </source>
</evidence>
<feature type="domain" description="Sigma-54 factor interaction" evidence="9">
    <location>
        <begin position="240"/>
        <end position="469"/>
    </location>
</feature>
<dbReference type="InterPro" id="IPR027417">
    <property type="entry name" value="P-loop_NTPase"/>
</dbReference>
<dbReference type="InterPro" id="IPR025943">
    <property type="entry name" value="Sigma_54_int_dom_ATP-bd_2"/>
</dbReference>
<sequence>MTETLKSMIDHSPIGMVLFNDKGEVLCYNRSALTLLSMDEPLLKIEQFSDRIKNAFHEVLKQDQLAFRTGAIRFHFKHFYENDRKQTLLSISHDPEFMELEKIIHGSFDEILVTDQTGTITKISSRCKELYGVDAEELIGKNTIELEEKGIFKPSLTPKVLEKKEKVSCIQVTCTGKKLYVIGNPIFDDEGNLYRIVFNSREVSEIEALENRLHETEALLDQYKRELKHLKQIVLDKKEIVYKSNSMKQVYELAKKVAQVDSTVLIVGETGVGKGMMARYIHEQSSRKQHKIIEVNCGAIPDNLIESELFGYEGGAFTGAQKQGKKGVIELAEGGTLFLDEIGELPLHVQVKLLQFLQDKTFRRVGGGDLVQVDTRIIAATNQDLTKLVKEKKFREDFYYRLNVIPISIPPLRHRKEDIPVLADYLLERLNAKYDLNKKIDGEVYQTLLQYSWPGNVRELENLMERLFVTSEGKSITVSDLPEHLIEPKHSSTGLLVKNIYPLKQAVEEVEKQLISMAYETYKNTYKCAEVLEVNQSTIVRKMKKYSFLAGGKNHGNH</sequence>
<dbReference type="Gene3D" id="3.40.50.300">
    <property type="entry name" value="P-loop containing nucleotide triphosphate hydrolases"/>
    <property type="match status" value="1"/>
</dbReference>
<dbReference type="PROSITE" id="PS50045">
    <property type="entry name" value="SIGMA54_INTERACT_4"/>
    <property type="match status" value="1"/>
</dbReference>